<evidence type="ECO:0000256" key="8">
    <source>
        <dbReference type="SAM" id="Phobius"/>
    </source>
</evidence>
<feature type="domain" description="ABC transmembrane type-1" evidence="10">
    <location>
        <begin position="33"/>
        <end position="315"/>
    </location>
</feature>
<comment type="caution">
    <text evidence="11">The sequence shown here is derived from an EMBL/GenBank/DDBJ whole genome shotgun (WGS) entry which is preliminary data.</text>
</comment>
<dbReference type="AlphaFoldDB" id="A0A3L9DUU3"/>
<dbReference type="InterPro" id="IPR003439">
    <property type="entry name" value="ABC_transporter-like_ATP-bd"/>
</dbReference>
<dbReference type="GO" id="GO:0015421">
    <property type="term" value="F:ABC-type oligopeptide transporter activity"/>
    <property type="evidence" value="ECO:0007669"/>
    <property type="project" value="TreeGrafter"/>
</dbReference>
<dbReference type="SMART" id="SM00382">
    <property type="entry name" value="AAA"/>
    <property type="match status" value="1"/>
</dbReference>
<dbReference type="GO" id="GO:0005524">
    <property type="term" value="F:ATP binding"/>
    <property type="evidence" value="ECO:0007669"/>
    <property type="project" value="UniProtKB-KW"/>
</dbReference>
<dbReference type="SUPFAM" id="SSF52540">
    <property type="entry name" value="P-loop containing nucleoside triphosphate hydrolases"/>
    <property type="match status" value="1"/>
</dbReference>
<dbReference type="PANTHER" id="PTHR43394:SF1">
    <property type="entry name" value="ATP-BINDING CASSETTE SUB-FAMILY B MEMBER 10, MITOCHONDRIAL"/>
    <property type="match status" value="1"/>
</dbReference>
<keyword evidence="7 8" id="KW-0472">Membrane</keyword>
<evidence type="ECO:0000256" key="5">
    <source>
        <dbReference type="ARBA" id="ARBA00022840"/>
    </source>
</evidence>
<dbReference type="Pfam" id="PF00005">
    <property type="entry name" value="ABC_tran"/>
    <property type="match status" value="1"/>
</dbReference>
<keyword evidence="5 11" id="KW-0067">ATP-binding</keyword>
<feature type="transmembrane region" description="Helical" evidence="8">
    <location>
        <begin position="144"/>
        <end position="164"/>
    </location>
</feature>
<keyword evidence="12" id="KW-1185">Reference proteome</keyword>
<dbReference type="InterPro" id="IPR003593">
    <property type="entry name" value="AAA+_ATPase"/>
</dbReference>
<evidence type="ECO:0000256" key="6">
    <source>
        <dbReference type="ARBA" id="ARBA00022989"/>
    </source>
</evidence>
<dbReference type="CDD" id="cd18547">
    <property type="entry name" value="ABC_6TM_Tm288_like"/>
    <property type="match status" value="1"/>
</dbReference>
<dbReference type="FunFam" id="3.40.50.300:FF:000287">
    <property type="entry name" value="Multidrug ABC transporter ATP-binding protein"/>
    <property type="match status" value="1"/>
</dbReference>
<dbReference type="Proteomes" id="UP000279194">
    <property type="component" value="Unassembled WGS sequence"/>
</dbReference>
<dbReference type="InterPro" id="IPR017871">
    <property type="entry name" value="ABC_transporter-like_CS"/>
</dbReference>
<dbReference type="EMBL" id="RCVM01000002">
    <property type="protein sequence ID" value="RLY04805.1"/>
    <property type="molecule type" value="Genomic_DNA"/>
</dbReference>
<accession>A0A3L9DUU3</accession>
<feature type="transmembrane region" description="Helical" evidence="8">
    <location>
        <begin position="170"/>
        <end position="191"/>
    </location>
</feature>
<dbReference type="SUPFAM" id="SSF90123">
    <property type="entry name" value="ABC transporter transmembrane region"/>
    <property type="match status" value="1"/>
</dbReference>
<dbReference type="PROSITE" id="PS50893">
    <property type="entry name" value="ABC_TRANSPORTER_2"/>
    <property type="match status" value="1"/>
</dbReference>
<dbReference type="Gene3D" id="3.40.50.300">
    <property type="entry name" value="P-loop containing nucleotide triphosphate hydrolases"/>
    <property type="match status" value="1"/>
</dbReference>
<evidence type="ECO:0000259" key="9">
    <source>
        <dbReference type="PROSITE" id="PS50893"/>
    </source>
</evidence>
<dbReference type="PANTHER" id="PTHR43394">
    <property type="entry name" value="ATP-DEPENDENT PERMEASE MDL1, MITOCHONDRIAL"/>
    <property type="match status" value="1"/>
</dbReference>
<dbReference type="InterPro" id="IPR011527">
    <property type="entry name" value="ABC1_TM_dom"/>
</dbReference>
<dbReference type="GO" id="GO:0016887">
    <property type="term" value="F:ATP hydrolysis activity"/>
    <property type="evidence" value="ECO:0007669"/>
    <property type="project" value="InterPro"/>
</dbReference>
<evidence type="ECO:0000313" key="12">
    <source>
        <dbReference type="Proteomes" id="UP000279194"/>
    </source>
</evidence>
<feature type="transmembrane region" description="Helical" evidence="8">
    <location>
        <begin position="65"/>
        <end position="86"/>
    </location>
</feature>
<dbReference type="InterPro" id="IPR027417">
    <property type="entry name" value="P-loop_NTPase"/>
</dbReference>
<evidence type="ECO:0000256" key="3">
    <source>
        <dbReference type="ARBA" id="ARBA00022692"/>
    </source>
</evidence>
<dbReference type="InterPro" id="IPR039421">
    <property type="entry name" value="Type_1_exporter"/>
</dbReference>
<feature type="domain" description="ABC transporter" evidence="9">
    <location>
        <begin position="349"/>
        <end position="584"/>
    </location>
</feature>
<gene>
    <name evidence="11" type="ORF">EAF07_02090</name>
</gene>
<keyword evidence="3 8" id="KW-0812">Transmembrane</keyword>
<organism evidence="11 12">
    <name type="scientific">Streptococcus hillyeri</name>
    <dbReference type="NCBI Taxonomy" id="2282420"/>
    <lineage>
        <taxon>Bacteria</taxon>
        <taxon>Bacillati</taxon>
        <taxon>Bacillota</taxon>
        <taxon>Bacilli</taxon>
        <taxon>Lactobacillales</taxon>
        <taxon>Streptococcaceae</taxon>
        <taxon>Streptococcus</taxon>
    </lineage>
</organism>
<dbReference type="Gene3D" id="1.20.1560.10">
    <property type="entry name" value="ABC transporter type 1, transmembrane domain"/>
    <property type="match status" value="1"/>
</dbReference>
<dbReference type="PROSITE" id="PS50929">
    <property type="entry name" value="ABC_TM1F"/>
    <property type="match status" value="1"/>
</dbReference>
<evidence type="ECO:0000256" key="4">
    <source>
        <dbReference type="ARBA" id="ARBA00022741"/>
    </source>
</evidence>
<dbReference type="Pfam" id="PF00664">
    <property type="entry name" value="ABC_membrane"/>
    <property type="match status" value="1"/>
</dbReference>
<keyword evidence="2" id="KW-0813">Transport</keyword>
<dbReference type="InterPro" id="IPR036640">
    <property type="entry name" value="ABC1_TM_sf"/>
</dbReference>
<evidence type="ECO:0000256" key="2">
    <source>
        <dbReference type="ARBA" id="ARBA00022448"/>
    </source>
</evidence>
<dbReference type="PROSITE" id="PS00211">
    <property type="entry name" value="ABC_TRANSPORTER_1"/>
    <property type="match status" value="1"/>
</dbReference>
<reference evidence="11 12" key="1">
    <citation type="submission" date="2018-10" db="EMBL/GenBank/DDBJ databases">
        <title>Streptococcus hillyeri sp. nov., isolated from equine tracheal sample.</title>
        <authorList>
            <person name="Macfadyen A.C."/>
            <person name="Waller A."/>
            <person name="Paterson G.K."/>
        </authorList>
    </citation>
    <scope>NUCLEOTIDE SEQUENCE [LARGE SCALE GENOMIC DNA]</scope>
    <source>
        <strain evidence="11 12">28462</strain>
    </source>
</reference>
<keyword evidence="4" id="KW-0547">Nucleotide-binding</keyword>
<name>A0A3L9DUU3_9STRE</name>
<evidence type="ECO:0000256" key="7">
    <source>
        <dbReference type="ARBA" id="ARBA00023136"/>
    </source>
</evidence>
<proteinExistence type="predicted"/>
<dbReference type="OrthoDB" id="9770415at2"/>
<keyword evidence="6 8" id="KW-1133">Transmembrane helix</keyword>
<protein>
    <submittedName>
        <fullName evidence="11">ABC transporter ATP-binding protein</fullName>
    </submittedName>
</protein>
<dbReference type="RefSeq" id="WP_121834645.1">
    <property type="nucleotide sequence ID" value="NZ_RCVM01000002.1"/>
</dbReference>
<dbReference type="GO" id="GO:0005886">
    <property type="term" value="C:plasma membrane"/>
    <property type="evidence" value="ECO:0007669"/>
    <property type="project" value="UniProtKB-SubCell"/>
</dbReference>
<evidence type="ECO:0000259" key="10">
    <source>
        <dbReference type="PROSITE" id="PS50929"/>
    </source>
</evidence>
<sequence length="587" mass="65154">MRFIKPFANHRKRGNSMFKRLMKDLLANPWLVFAILLLTIAQVGLTIYLPILIGEAVDSVVKPDALSLLSGLIVQMLCVIVANTLVQWLSPILYNRLIFSYIKNLRQAVMTKLHELPIAYLDKRGVGDMVSRLTTDTEQLSNGLLMIFNQFLVGALTIVVSIVTMATLDFVMLALVLVLTPLSLFLARFIAKKSYRLYQNQTQSRGLQTQLIEEMIGQESLIQSFNGQAQAISQFQNINDRYAKNSLGAIFYSSTVNPSTRFVNALIYALLTGVGAYRIMSGTFTVGQLTTFLNYVNQYTKPFNDISSVLAELQSALACAERLYAILDEQSLVDEGQAELGQNLLKGHVSFDKISFGYPDSQRTLINDLSIDIPAASKVAVVGPTGAGKSTLINLLMRFYDVTGGQILLDGQPLTDYKRADFRSQIGMVLQETWLKNGTIHDNIAYAKPDATREEVIAAAQSANADFFIRQLPKGYDTVLTDGGDSLSQGQRQLLTIARIFVKLPQMLILDEATSSIDTRTEILVQEAFEKLMEGRTSFIIAHRLSTIQSADIILVMVDGNIVEHGNHTTLMSQKGVYYHMQMAQAS</sequence>
<evidence type="ECO:0000256" key="1">
    <source>
        <dbReference type="ARBA" id="ARBA00004651"/>
    </source>
</evidence>
<evidence type="ECO:0000313" key="11">
    <source>
        <dbReference type="EMBL" id="RLY04805.1"/>
    </source>
</evidence>
<comment type="subcellular location">
    <subcellularLocation>
        <location evidence="1">Cell membrane</location>
        <topology evidence="1">Multi-pass membrane protein</topology>
    </subcellularLocation>
</comment>